<dbReference type="Proteomes" id="UP000050867">
    <property type="component" value="Unassembled WGS sequence"/>
</dbReference>
<proteinExistence type="predicted"/>
<dbReference type="CDD" id="cd03820">
    <property type="entry name" value="GT4_AmsD-like"/>
    <property type="match status" value="1"/>
</dbReference>
<name>A0A0T6LKP3_WENVI</name>
<dbReference type="AlphaFoldDB" id="A0A0T6LKP3"/>
<gene>
    <name evidence="4" type="ORF">AQ490_11115</name>
</gene>
<dbReference type="eggNOG" id="COG0438">
    <property type="taxonomic scope" value="Bacteria"/>
</dbReference>
<sequence>MKIAFLIYNVYGIGGTIRSTVNLSRALSARHDVEVVSVHRVASTPLLPVDPRVRITSLIDMRRDSRDGDHRLAAQPSTMFHDPGVAGPGKRLAPTALTDERVAEYLTSTDADVVIATRPVLNGYLARFGSDRYLRIGQEHLSLRSHQEPLRRDQNAALAELDAFVTVSEADAAAYREALPEVSTRILCIPNAVPEPQVETSDVETKLVVAAGRLVAVKRYDRLVRAFARVAAERPDWSLRIYGRGPQRQELRRLVDELGVGNNVLLMGPRSPIETEWAKGSIAAVSSDAESFGMTIVEAMHCGVPVVSTDCPFGPAEIIEDGVDGSLVPLDDQDPERTVEAYAAALLELIDDPMRRQEMGRAARRKARSYNPSVIAQRYESVIRDLLADRYFARPHPAAPRPGPVARARAAARSLVPALLQPEPVRIPSPPPAPPTSRGWLRPTAHCLVDDKANITVRIGARGLPGGRLNLLLRLRGTADPVEVRVPLPPLTELRGERVTMVLEHGALDLAEGRWDAFVEAEASGKLRRVAAALVEQRHLVHRVPDDAHGVRTWIPYTTSTGFLAVRVWRRPAHAEVAEVRVDDTGVEVTAVAHPAAVLVPGGTVRVRPRVGAGGQFEVAARPGTDGRFTFRVPHEALVTRRTAETDLWDLSLLPGPAAEPVRVGRIFGDVPDRSAVDVHPAARVDVGQRGPTWVWPCFSADNDLALSVLDADPAAG</sequence>
<dbReference type="PANTHER" id="PTHR12526:SF627">
    <property type="entry name" value="D-RHAMNOSYLTRANSFERASE WBPZ"/>
    <property type="match status" value="1"/>
</dbReference>
<dbReference type="GO" id="GO:0016757">
    <property type="term" value="F:glycosyltransferase activity"/>
    <property type="evidence" value="ECO:0007669"/>
    <property type="project" value="InterPro"/>
</dbReference>
<feature type="domain" description="Glycosyl transferase family 1" evidence="3">
    <location>
        <begin position="197"/>
        <end position="365"/>
    </location>
</feature>
<keyword evidence="5" id="KW-1185">Reference proteome</keyword>
<keyword evidence="2" id="KW-0808">Transferase</keyword>
<evidence type="ECO:0000256" key="2">
    <source>
        <dbReference type="ARBA" id="ARBA00022679"/>
    </source>
</evidence>
<evidence type="ECO:0000313" key="4">
    <source>
        <dbReference type="EMBL" id="KRV46447.1"/>
    </source>
</evidence>
<dbReference type="InterPro" id="IPR001296">
    <property type="entry name" value="Glyco_trans_1"/>
</dbReference>
<comment type="caution">
    <text evidence="4">The sequence shown here is derived from an EMBL/GenBank/DDBJ whole genome shotgun (WGS) entry which is preliminary data.</text>
</comment>
<dbReference type="SUPFAM" id="SSF53756">
    <property type="entry name" value="UDP-Glycosyltransferase/glycogen phosphorylase"/>
    <property type="match status" value="1"/>
</dbReference>
<evidence type="ECO:0000313" key="5">
    <source>
        <dbReference type="Proteomes" id="UP000050867"/>
    </source>
</evidence>
<evidence type="ECO:0000259" key="3">
    <source>
        <dbReference type="Pfam" id="PF00534"/>
    </source>
</evidence>
<protein>
    <recommendedName>
        <fullName evidence="1">D-inositol 3-phosphate glycosyltransferase</fullName>
    </recommendedName>
</protein>
<dbReference type="EMBL" id="LLZU01000039">
    <property type="protein sequence ID" value="KRV46447.1"/>
    <property type="molecule type" value="Genomic_DNA"/>
</dbReference>
<dbReference type="Gene3D" id="3.40.50.2000">
    <property type="entry name" value="Glycogen Phosphorylase B"/>
    <property type="match status" value="2"/>
</dbReference>
<organism evidence="4 5">
    <name type="scientific">Wenjunlia vitaminophila</name>
    <name type="common">Streptomyces vitaminophilus</name>
    <dbReference type="NCBI Taxonomy" id="76728"/>
    <lineage>
        <taxon>Bacteria</taxon>
        <taxon>Bacillati</taxon>
        <taxon>Actinomycetota</taxon>
        <taxon>Actinomycetes</taxon>
        <taxon>Kitasatosporales</taxon>
        <taxon>Streptomycetaceae</taxon>
        <taxon>Wenjunlia</taxon>
    </lineage>
</organism>
<reference evidence="4 5" key="1">
    <citation type="submission" date="2015-10" db="EMBL/GenBank/DDBJ databases">
        <title>Draft genome sequence of pyrrolomycin-producing Streptomyces vitaminophilus.</title>
        <authorList>
            <person name="Graham D.E."/>
            <person name="Mahan K.M."/>
            <person name="Klingeman D.M."/>
            <person name="Hettich R.L."/>
            <person name="Parry R.J."/>
        </authorList>
    </citation>
    <scope>NUCLEOTIDE SEQUENCE [LARGE SCALE GENOMIC DNA]</scope>
    <source>
        <strain evidence="4 5">ATCC 31673</strain>
    </source>
</reference>
<dbReference type="OrthoDB" id="570545at2"/>
<dbReference type="RefSeq" id="WP_018386525.1">
    <property type="nucleotide sequence ID" value="NZ_LLZU01000039.1"/>
</dbReference>
<accession>A0A0T6LKP3</accession>
<dbReference type="Pfam" id="PF00534">
    <property type="entry name" value="Glycos_transf_1"/>
    <property type="match status" value="1"/>
</dbReference>
<evidence type="ECO:0000256" key="1">
    <source>
        <dbReference type="ARBA" id="ARBA00021292"/>
    </source>
</evidence>
<dbReference type="PANTHER" id="PTHR12526">
    <property type="entry name" value="GLYCOSYLTRANSFERASE"/>
    <property type="match status" value="1"/>
</dbReference>
<dbReference type="STRING" id="76728.AQ490_11115"/>